<dbReference type="Pfam" id="PF05170">
    <property type="entry name" value="AsmA"/>
    <property type="match status" value="2"/>
</dbReference>
<reference evidence="2" key="1">
    <citation type="submission" date="2021-01" db="EMBL/GenBank/DDBJ databases">
        <title>Genome sequence of strain Noviherbaspirillum sp. DKR-6.</title>
        <authorList>
            <person name="Chaudhary D.K."/>
        </authorList>
    </citation>
    <scope>NUCLEOTIDE SEQUENCE</scope>
    <source>
        <strain evidence="2">DKR-6</strain>
    </source>
</reference>
<dbReference type="GO" id="GO:0090313">
    <property type="term" value="P:regulation of protein targeting to membrane"/>
    <property type="evidence" value="ECO:0007669"/>
    <property type="project" value="TreeGrafter"/>
</dbReference>
<feature type="domain" description="AsmA" evidence="1">
    <location>
        <begin position="1"/>
        <end position="198"/>
    </location>
</feature>
<dbReference type="AlphaFoldDB" id="A0A934W6T0"/>
<comment type="caution">
    <text evidence="2">The sequence shown here is derived from an EMBL/GenBank/DDBJ whole genome shotgun (WGS) entry which is preliminary data.</text>
</comment>
<evidence type="ECO:0000313" key="2">
    <source>
        <dbReference type="EMBL" id="MBK4735505.1"/>
    </source>
</evidence>
<keyword evidence="3" id="KW-1185">Reference proteome</keyword>
<name>A0A934W6T0_9BURK</name>
<dbReference type="RefSeq" id="WP_200592255.1">
    <property type="nucleotide sequence ID" value="NZ_JAEPBG010000004.1"/>
</dbReference>
<dbReference type="PANTHER" id="PTHR30441:SF4">
    <property type="entry name" value="PROTEIN ASMA"/>
    <property type="match status" value="1"/>
</dbReference>
<proteinExistence type="predicted"/>
<accession>A0A934W6T0</accession>
<dbReference type="Proteomes" id="UP000622890">
    <property type="component" value="Unassembled WGS sequence"/>
</dbReference>
<dbReference type="EMBL" id="JAEPBG010000004">
    <property type="protein sequence ID" value="MBK4735505.1"/>
    <property type="molecule type" value="Genomic_DNA"/>
</dbReference>
<dbReference type="InterPro" id="IPR007844">
    <property type="entry name" value="AsmA"/>
</dbReference>
<dbReference type="GO" id="GO:0005886">
    <property type="term" value="C:plasma membrane"/>
    <property type="evidence" value="ECO:0007669"/>
    <property type="project" value="TreeGrafter"/>
</dbReference>
<gene>
    <name evidence="2" type="ORF">JJB74_12845</name>
</gene>
<dbReference type="InterPro" id="IPR052894">
    <property type="entry name" value="AsmA-related"/>
</dbReference>
<feature type="domain" description="AsmA" evidence="1">
    <location>
        <begin position="503"/>
        <end position="678"/>
    </location>
</feature>
<dbReference type="PANTHER" id="PTHR30441">
    <property type="entry name" value="DUF748 DOMAIN-CONTAINING PROTEIN"/>
    <property type="match status" value="1"/>
</dbReference>
<evidence type="ECO:0000313" key="3">
    <source>
        <dbReference type="Proteomes" id="UP000622890"/>
    </source>
</evidence>
<protein>
    <submittedName>
        <fullName evidence="2">AsmA family protein</fullName>
    </submittedName>
</protein>
<sequence length="782" mass="82773">MSKAAKYFLIGLAVLLSVVAAGVATFVATFDANAYKSQIIALVQQQKQRTLRIPGDIRLSFFPKISADLGRVSLSERNASTQFASVESAKVSFALLPLLSRQLIVDRVEIKELNLQLRRDKDGTTNYDDLLAKQESSGQPVRVDIHSVTVANARIALDDQMARREIEITELNLQTGRIANAVPGNAQVTARIRSTNPQLDASLIVKTKFNFDLDRKRYAFDALEGELKGATPGITDLLVHVAGNADLQPETKQFALAGLKLSVTGKQAGRPLALSLDAPKLIMDGDKLHGGKVSGEARWFSSGRDVNMTFLLPAFEGTRQAFQLPALTLAATLKDATTDAKVSVAGSLTGDFDQLLFSSPALTATLSGKQGATTIAGTISTGITANLPSGRIDLPGIAIDVTLPNPGGGAMKLGASGSALAELSQQNMSARLRGKLDDSSFDATLGLVGYAPAAYTFDIDVDKLDADRYRAGTPVGAGQGKARPADQLEKPIDLSALRLLEASGNLRVGSLKAKNIRLSNLRLSMKAGGGQLDINPLSASLYGGTMTGAAGVVAATPAKFSVRQSLSGINLGPLLKDAIGKDPVEGRGNVMLDVTTEGGLVAQLKKNLNGKVEVALRDGAVKGFNVGQIIRTARSRIGELRGTVPAQSGTGNAAEKSDFSELTGSFNIVRGIARNQDLRAKSPLLRVEGAGNIDIGEDRLDYLVKTTIVSTLQGQGGPELQALKGLTVPVRLSGPFTSIGYQVDFTGIAENLVRKQLDSRKDEIKGRVEDQLKDKLEGLFGR</sequence>
<organism evidence="2 3">
    <name type="scientific">Noviherbaspirillum pedocola</name>
    <dbReference type="NCBI Taxonomy" id="2801341"/>
    <lineage>
        <taxon>Bacteria</taxon>
        <taxon>Pseudomonadati</taxon>
        <taxon>Pseudomonadota</taxon>
        <taxon>Betaproteobacteria</taxon>
        <taxon>Burkholderiales</taxon>
        <taxon>Oxalobacteraceae</taxon>
        <taxon>Noviherbaspirillum</taxon>
    </lineage>
</organism>
<evidence type="ECO:0000259" key="1">
    <source>
        <dbReference type="Pfam" id="PF05170"/>
    </source>
</evidence>